<evidence type="ECO:0008006" key="3">
    <source>
        <dbReference type="Google" id="ProtNLM"/>
    </source>
</evidence>
<reference evidence="1 2" key="1">
    <citation type="submission" date="2015-10" db="EMBL/GenBank/DDBJ databases">
        <title>The cercosporin biosynthetic gene cluster was horizontally transferred to several fungal lineages and shown to be expanded in Cercospora beticola based on microsynteny with recipient genomes.</title>
        <authorList>
            <person name="De Jonge R."/>
            <person name="Ebert M.K."/>
            <person name="Suttle J.C."/>
            <person name="Jurick Ii W.M."/>
            <person name="Secor G.A."/>
            <person name="Thomma B.P."/>
            <person name="Van De Peer Y."/>
            <person name="Bolton M.D."/>
        </authorList>
    </citation>
    <scope>NUCLEOTIDE SEQUENCE [LARGE SCALE GENOMIC DNA]</scope>
    <source>
        <strain evidence="1 2">09-40</strain>
    </source>
</reference>
<organism evidence="1 2">
    <name type="scientific">Cercospora beticola</name>
    <name type="common">Sugarbeet leaf spot fungus</name>
    <dbReference type="NCBI Taxonomy" id="122368"/>
    <lineage>
        <taxon>Eukaryota</taxon>
        <taxon>Fungi</taxon>
        <taxon>Dikarya</taxon>
        <taxon>Ascomycota</taxon>
        <taxon>Pezizomycotina</taxon>
        <taxon>Dothideomycetes</taxon>
        <taxon>Dothideomycetidae</taxon>
        <taxon>Mycosphaerellales</taxon>
        <taxon>Mycosphaerellaceae</taxon>
        <taxon>Cercospora</taxon>
    </lineage>
</organism>
<accession>A0A2G5HLR1</accession>
<evidence type="ECO:0000313" key="2">
    <source>
        <dbReference type="Proteomes" id="UP000230605"/>
    </source>
</evidence>
<dbReference type="EMBL" id="LKMD01000105">
    <property type="protein sequence ID" value="PIA93491.1"/>
    <property type="molecule type" value="Genomic_DNA"/>
</dbReference>
<protein>
    <recommendedName>
        <fullName evidence="3">F-box domain-containing protein</fullName>
    </recommendedName>
</protein>
<proteinExistence type="predicted"/>
<dbReference type="AlphaFoldDB" id="A0A2G5HLR1"/>
<gene>
    <name evidence="1" type="ORF">CB0940_03906</name>
</gene>
<evidence type="ECO:0000313" key="1">
    <source>
        <dbReference type="EMBL" id="PIA93491.1"/>
    </source>
</evidence>
<comment type="caution">
    <text evidence="1">The sequence shown here is derived from an EMBL/GenBank/DDBJ whole genome shotgun (WGS) entry which is preliminary data.</text>
</comment>
<dbReference type="Proteomes" id="UP000230605">
    <property type="component" value="Chromosome 4"/>
</dbReference>
<sequence>MARRNKMPLKKSKKEKSHLLKLPRELRDMIYQCTLPQQSGVIIVDVQRPDPLKQIEALSALSRTCQQLQSECGDLFSALALEVQVDALLLHDLKITWLVSKFLKCLFAPEFSDGHWGWEVYCSSLSLQDFKIPEVAINTLPWACKKVNLGFIDCLDQRILEQVLFSLSESGVLTVPMKYAPDVKVVADTKTAKGEPVHLIFTMKPQTMALRKEADREVMEQSTDLKEFVMNLRRGMASIRAFDVFIDRGEQERPWKVTGACNGLIS</sequence>
<name>A0A2G5HLR1_CERBT</name>